<dbReference type="PANTHER" id="PTHR11863">
    <property type="entry name" value="STEROL DESATURASE"/>
    <property type="match status" value="1"/>
</dbReference>
<dbReference type="STRING" id="215250.A0A316Z270"/>
<proteinExistence type="predicted"/>
<dbReference type="InParanoid" id="A0A316Z270"/>
<feature type="compositionally biased region" description="Low complexity" evidence="5">
    <location>
        <begin position="1"/>
        <end position="12"/>
    </location>
</feature>
<evidence type="ECO:0000256" key="5">
    <source>
        <dbReference type="SAM" id="MobiDB-lite"/>
    </source>
</evidence>
<evidence type="ECO:0000259" key="7">
    <source>
        <dbReference type="Pfam" id="PF04116"/>
    </source>
</evidence>
<dbReference type="Pfam" id="PF04116">
    <property type="entry name" value="FA_hydroxylase"/>
    <property type="match status" value="1"/>
</dbReference>
<evidence type="ECO:0000313" key="9">
    <source>
        <dbReference type="Proteomes" id="UP000245768"/>
    </source>
</evidence>
<evidence type="ECO:0000256" key="2">
    <source>
        <dbReference type="ARBA" id="ARBA00022692"/>
    </source>
</evidence>
<evidence type="ECO:0000313" key="8">
    <source>
        <dbReference type="EMBL" id="PWN94273.1"/>
    </source>
</evidence>
<dbReference type="InterPro" id="IPR050307">
    <property type="entry name" value="Sterol_Desaturase_Related"/>
</dbReference>
<keyword evidence="3 6" id="KW-1133">Transmembrane helix</keyword>
<dbReference type="Proteomes" id="UP000245768">
    <property type="component" value="Unassembled WGS sequence"/>
</dbReference>
<dbReference type="GO" id="GO:0008610">
    <property type="term" value="P:lipid biosynthetic process"/>
    <property type="evidence" value="ECO:0007669"/>
    <property type="project" value="InterPro"/>
</dbReference>
<evidence type="ECO:0000256" key="1">
    <source>
        <dbReference type="ARBA" id="ARBA00004370"/>
    </source>
</evidence>
<evidence type="ECO:0000256" key="3">
    <source>
        <dbReference type="ARBA" id="ARBA00022989"/>
    </source>
</evidence>
<dbReference type="InterPro" id="IPR006694">
    <property type="entry name" value="Fatty_acid_hydroxylase"/>
</dbReference>
<organism evidence="8 9">
    <name type="scientific">Acaromyces ingoldii</name>
    <dbReference type="NCBI Taxonomy" id="215250"/>
    <lineage>
        <taxon>Eukaryota</taxon>
        <taxon>Fungi</taxon>
        <taxon>Dikarya</taxon>
        <taxon>Basidiomycota</taxon>
        <taxon>Ustilaginomycotina</taxon>
        <taxon>Exobasidiomycetes</taxon>
        <taxon>Exobasidiales</taxon>
        <taxon>Cryptobasidiaceae</taxon>
        <taxon>Acaromyces</taxon>
    </lineage>
</organism>
<dbReference type="OrthoDB" id="408954at2759"/>
<accession>A0A316Z270</accession>
<protein>
    <submittedName>
        <fullName evidence="8">C-4 methylsterol oxidase</fullName>
    </submittedName>
</protein>
<dbReference type="GO" id="GO:0016020">
    <property type="term" value="C:membrane"/>
    <property type="evidence" value="ECO:0007669"/>
    <property type="project" value="UniProtKB-SubCell"/>
</dbReference>
<dbReference type="GeneID" id="37042725"/>
<gene>
    <name evidence="8" type="ORF">FA10DRAFT_264827</name>
</gene>
<dbReference type="GO" id="GO:0005506">
    <property type="term" value="F:iron ion binding"/>
    <property type="evidence" value="ECO:0007669"/>
    <property type="project" value="InterPro"/>
</dbReference>
<dbReference type="RefSeq" id="XP_025381471.1">
    <property type="nucleotide sequence ID" value="XM_025520809.1"/>
</dbReference>
<reference evidence="8" key="1">
    <citation type="journal article" date="2018" name="Mol. Biol. Evol.">
        <title>Broad Genomic Sampling Reveals a Smut Pathogenic Ancestry of the Fungal Clade Ustilaginomycotina.</title>
        <authorList>
            <person name="Kijpornyongpan T."/>
            <person name="Mondo S.J."/>
            <person name="Barry K."/>
            <person name="Sandor L."/>
            <person name="Lee J."/>
            <person name="Lipzen A."/>
            <person name="Pangilinan J."/>
            <person name="LaButti K."/>
            <person name="Hainaut M."/>
            <person name="Henrissat B."/>
            <person name="Grigoriev I.V."/>
            <person name="Spatafora J.W."/>
            <person name="Aime M.C."/>
        </authorList>
    </citation>
    <scope>NUCLEOTIDE SEQUENCE [LARGE SCALE GENOMIC DNA]</scope>
    <source>
        <strain evidence="8">MCA 4198</strain>
    </source>
</reference>
<feature type="domain" description="Fatty acid hydroxylase" evidence="7">
    <location>
        <begin position="197"/>
        <end position="319"/>
    </location>
</feature>
<dbReference type="GO" id="GO:0016491">
    <property type="term" value="F:oxidoreductase activity"/>
    <property type="evidence" value="ECO:0007669"/>
    <property type="project" value="InterPro"/>
</dbReference>
<name>A0A316Z270_9BASI</name>
<keyword evidence="2 6" id="KW-0812">Transmembrane</keyword>
<evidence type="ECO:0000256" key="6">
    <source>
        <dbReference type="SAM" id="Phobius"/>
    </source>
</evidence>
<evidence type="ECO:0000256" key="4">
    <source>
        <dbReference type="ARBA" id="ARBA00023136"/>
    </source>
</evidence>
<sequence>MTATTTATATSTVPDVKPLQSKKKSTSSRPFTAAAPPPVDLEGKTVPFSQRWGFSSHVFTNDLIRSSVFDAVVIGSFVAFNASPYAIKTYAYLEENFTPFQINAYGTFAITTLLYWAFAGLFAFVDLTGRPRFLFKYKVQPFARVDARDYAKIAQVVIKNQLVVVLPLILAKGKIFPSAISPSKLQGPWETLGHIFFNVLCTEVGFYFIHKTFHSPALYATYHKQHHTLTAPVGLGATYCGVAEHLFSNLLPNAIGTTILQPHWSVALFTFCYLEIGTICAHSGYNFPYMHTSLRHDWHHFSFNENFGPTGLLDILFGTGKRYDQALADGMKRNGGDLDKAREDLLARLAVWEASTEKNDVVEESLDEEDVKKALLE</sequence>
<dbReference type="AlphaFoldDB" id="A0A316Z270"/>
<keyword evidence="4 6" id="KW-0472">Membrane</keyword>
<comment type="subcellular location">
    <subcellularLocation>
        <location evidence="1">Membrane</location>
    </subcellularLocation>
</comment>
<dbReference type="EMBL" id="KZ819634">
    <property type="protein sequence ID" value="PWN94273.1"/>
    <property type="molecule type" value="Genomic_DNA"/>
</dbReference>
<feature type="transmembrane region" description="Helical" evidence="6">
    <location>
        <begin position="107"/>
        <end position="129"/>
    </location>
</feature>
<feature type="region of interest" description="Disordered" evidence="5">
    <location>
        <begin position="1"/>
        <end position="38"/>
    </location>
</feature>
<keyword evidence="9" id="KW-1185">Reference proteome</keyword>